<accession>A0A1A6BL22</accession>
<gene>
    <name evidence="1" type="ORF">A9W98_11865</name>
</gene>
<dbReference type="RefSeq" id="WP_065132869.1">
    <property type="nucleotide sequence ID" value="NZ_JANFXG010000079.1"/>
</dbReference>
<organism evidence="1 2">
    <name type="scientific">Mycobacterium gordonae</name>
    <dbReference type="NCBI Taxonomy" id="1778"/>
    <lineage>
        <taxon>Bacteria</taxon>
        <taxon>Bacillati</taxon>
        <taxon>Actinomycetota</taxon>
        <taxon>Actinomycetes</taxon>
        <taxon>Mycobacteriales</taxon>
        <taxon>Mycobacteriaceae</taxon>
        <taxon>Mycobacterium</taxon>
    </lineage>
</organism>
<dbReference type="OrthoDB" id="5138950at2"/>
<reference evidence="1 2" key="1">
    <citation type="submission" date="2016-06" db="EMBL/GenBank/DDBJ databases">
        <authorList>
            <person name="Kjaerup R.B."/>
            <person name="Dalgaard T.S."/>
            <person name="Juul-Madsen H.R."/>
        </authorList>
    </citation>
    <scope>NUCLEOTIDE SEQUENCE [LARGE SCALE GENOMIC DNA]</scope>
    <source>
        <strain evidence="1 2">1245752.6</strain>
    </source>
</reference>
<dbReference type="Gene3D" id="3.40.50.300">
    <property type="entry name" value="P-loop containing nucleotide triphosphate hydrolases"/>
    <property type="match status" value="1"/>
</dbReference>
<dbReference type="InterPro" id="IPR014556">
    <property type="entry name" value="UCP029407"/>
</dbReference>
<comment type="caution">
    <text evidence="1">The sequence shown here is derived from an EMBL/GenBank/DDBJ whole genome shotgun (WGS) entry which is preliminary data.</text>
</comment>
<evidence type="ECO:0008006" key="3">
    <source>
        <dbReference type="Google" id="ProtNLM"/>
    </source>
</evidence>
<dbReference type="PIRSF" id="PIRSF029407">
    <property type="entry name" value="UCP029407"/>
    <property type="match status" value="1"/>
</dbReference>
<name>A0A1A6BL22_MYCGO</name>
<dbReference type="AlphaFoldDB" id="A0A1A6BL22"/>
<protein>
    <recommendedName>
        <fullName evidence="3">Sulfotransferase family protein</fullName>
    </recommendedName>
</protein>
<dbReference type="SUPFAM" id="SSF52540">
    <property type="entry name" value="P-loop containing nucleoside triphosphate hydrolases"/>
    <property type="match status" value="1"/>
</dbReference>
<evidence type="ECO:0000313" key="2">
    <source>
        <dbReference type="Proteomes" id="UP000093757"/>
    </source>
</evidence>
<sequence>MTPAAQSGTPARPVALFVMGIHRSGTSALTRVLSLCGARLPARLAGANSGNPLGYWEPRASLWINYTILRRHGSDWYDPTLRLQEKGEFDADEYAACVAEIKAFMATLPAAPLVVIKDLYITLLADMWFEAARLAGFDVVAVIAVRHPQQVAASLAALNRTSPELANALWLKYLLIAERHTREVPRVFVEYANLLDNWRREIARISAALAIDLNTRDEGAIEEFLKPDLHRQRHSGSVVETFGTDWISTVYEALRAAARDEPWDQSALQRVFDEYRTSQYGFQTALEDFHRLRRRNRFARPSITNLIYEVQAIAHRRRGPWA</sequence>
<proteinExistence type="predicted"/>
<dbReference type="InterPro" id="IPR027417">
    <property type="entry name" value="P-loop_NTPase"/>
</dbReference>
<dbReference type="Proteomes" id="UP000093757">
    <property type="component" value="Unassembled WGS sequence"/>
</dbReference>
<evidence type="ECO:0000313" key="1">
    <source>
        <dbReference type="EMBL" id="OBS02996.1"/>
    </source>
</evidence>
<dbReference type="EMBL" id="MAEM01000117">
    <property type="protein sequence ID" value="OBS02996.1"/>
    <property type="molecule type" value="Genomic_DNA"/>
</dbReference>